<accession>X1F043</accession>
<feature type="domain" description="Periplasmic copper-binding protein NosD beta helix" evidence="1">
    <location>
        <begin position="10"/>
        <end position="109"/>
    </location>
</feature>
<reference evidence="2" key="1">
    <citation type="journal article" date="2014" name="Front. Microbiol.">
        <title>High frequency of phylogenetically diverse reductive dehalogenase-homologous genes in deep subseafloor sedimentary metagenomes.</title>
        <authorList>
            <person name="Kawai M."/>
            <person name="Futagami T."/>
            <person name="Toyoda A."/>
            <person name="Takaki Y."/>
            <person name="Nishi S."/>
            <person name="Hori S."/>
            <person name="Arai W."/>
            <person name="Tsubouchi T."/>
            <person name="Morono Y."/>
            <person name="Uchiyama I."/>
            <person name="Ito T."/>
            <person name="Fujiyama A."/>
            <person name="Inagaki F."/>
            <person name="Takami H."/>
        </authorList>
    </citation>
    <scope>NUCLEOTIDE SEQUENCE</scope>
    <source>
        <strain evidence="2">Expedition CK06-06</strain>
    </source>
</reference>
<dbReference type="InterPro" id="IPR007742">
    <property type="entry name" value="NosD_dom"/>
</dbReference>
<comment type="caution">
    <text evidence="2">The sequence shown here is derived from an EMBL/GenBank/DDBJ whole genome shotgun (WGS) entry which is preliminary data.</text>
</comment>
<dbReference type="Pfam" id="PF05048">
    <property type="entry name" value="NosD"/>
    <property type="match status" value="1"/>
</dbReference>
<dbReference type="NCBIfam" id="TIGR03804">
    <property type="entry name" value="para_beta_helix"/>
    <property type="match status" value="2"/>
</dbReference>
<organism evidence="2">
    <name type="scientific">marine sediment metagenome</name>
    <dbReference type="NCBI Taxonomy" id="412755"/>
    <lineage>
        <taxon>unclassified sequences</taxon>
        <taxon>metagenomes</taxon>
        <taxon>ecological metagenomes</taxon>
    </lineage>
</organism>
<proteinExistence type="predicted"/>
<dbReference type="InterPro" id="IPR022441">
    <property type="entry name" value="Para_beta_helix_rpt-2"/>
</dbReference>
<dbReference type="InterPro" id="IPR011050">
    <property type="entry name" value="Pectin_lyase_fold/virulence"/>
</dbReference>
<protein>
    <recommendedName>
        <fullName evidence="1">Periplasmic copper-binding protein NosD beta helix domain-containing protein</fullName>
    </recommendedName>
</protein>
<feature type="non-terminal residue" evidence="2">
    <location>
        <position position="130"/>
    </location>
</feature>
<name>X1F043_9ZZZZ</name>
<evidence type="ECO:0000259" key="1">
    <source>
        <dbReference type="Pfam" id="PF05048"/>
    </source>
</evidence>
<evidence type="ECO:0000313" key="2">
    <source>
        <dbReference type="EMBL" id="GAH38267.1"/>
    </source>
</evidence>
<dbReference type="Gene3D" id="2.160.20.10">
    <property type="entry name" value="Single-stranded right-handed beta-helix, Pectin lyase-like"/>
    <property type="match status" value="1"/>
</dbReference>
<feature type="non-terminal residue" evidence="2">
    <location>
        <position position="1"/>
    </location>
</feature>
<dbReference type="AlphaFoldDB" id="X1F043"/>
<dbReference type="InterPro" id="IPR012334">
    <property type="entry name" value="Pectin_lyas_fold"/>
</dbReference>
<dbReference type="EMBL" id="BARU01014919">
    <property type="protein sequence ID" value="GAH38267.1"/>
    <property type="molecule type" value="Genomic_DNA"/>
</dbReference>
<dbReference type="SUPFAM" id="SSF51126">
    <property type="entry name" value="Pectin lyase-like"/>
    <property type="match status" value="1"/>
</dbReference>
<sequence>TITNPDGWALYILESQENNISDNTVMKSEYGISMVYSNDSIISNNFLKQNEYSGISLTGSTGNIISQNTFEFDGLFIWDSYHNTVSDNTVNGKPLIYFEDESDMTVPDNAGQIILVNCNNILIENQDIKD</sequence>
<gene>
    <name evidence="2" type="ORF">S03H2_26022</name>
</gene>